<dbReference type="CDD" id="cd18808">
    <property type="entry name" value="SF1_C_Upf1"/>
    <property type="match status" value="1"/>
</dbReference>
<dbReference type="Pfam" id="PF13087">
    <property type="entry name" value="AAA_12"/>
    <property type="match status" value="1"/>
</dbReference>
<dbReference type="SUPFAM" id="SSF52540">
    <property type="entry name" value="P-loop containing nucleoside triphosphate hydrolases"/>
    <property type="match status" value="2"/>
</dbReference>
<evidence type="ECO:0000313" key="8">
    <source>
        <dbReference type="EMBL" id="WJZ81472.1"/>
    </source>
</evidence>
<dbReference type="PROSITE" id="PS51198">
    <property type="entry name" value="UVRD_HELICASE_ATP_BIND"/>
    <property type="match status" value="1"/>
</dbReference>
<feature type="domain" description="UvrD-like helicase ATP-binding" evidence="7">
    <location>
        <begin position="1092"/>
        <end position="1484"/>
    </location>
</feature>
<dbReference type="InterPro" id="IPR041679">
    <property type="entry name" value="DNA2/NAM7-like_C"/>
</dbReference>
<evidence type="ECO:0000256" key="2">
    <source>
        <dbReference type="ARBA" id="ARBA00022801"/>
    </source>
</evidence>
<dbReference type="Pfam" id="PF13086">
    <property type="entry name" value="AAA_11"/>
    <property type="match status" value="1"/>
</dbReference>
<dbReference type="Pfam" id="PF20073">
    <property type="entry name" value="DUF6469"/>
    <property type="match status" value="1"/>
</dbReference>
<evidence type="ECO:0000256" key="6">
    <source>
        <dbReference type="SAM" id="MobiDB-lite"/>
    </source>
</evidence>
<protein>
    <recommendedName>
        <fullName evidence="7">UvrD-like helicase ATP-binding domain-containing protein</fullName>
    </recommendedName>
</protein>
<keyword evidence="3 5" id="KW-0347">Helicase</keyword>
<dbReference type="InterPro" id="IPR041677">
    <property type="entry name" value="DNA2/NAM7_AAA_11"/>
</dbReference>
<evidence type="ECO:0000256" key="4">
    <source>
        <dbReference type="ARBA" id="ARBA00022840"/>
    </source>
</evidence>
<dbReference type="InterPro" id="IPR039904">
    <property type="entry name" value="TRANK1"/>
</dbReference>
<name>A0ABY9BFR6_VITVI</name>
<dbReference type="PANTHER" id="PTHR21529:SF4">
    <property type="entry name" value="TPR AND ANKYRIN REPEAT-CONTAINING PROTEIN 1"/>
    <property type="match status" value="1"/>
</dbReference>
<reference evidence="8 9" key="1">
    <citation type="journal article" date="2023" name="Hortic Res">
        <title>The complete reference genome for grapevine (Vitis vinifera L.) genetics and breeding.</title>
        <authorList>
            <person name="Shi X."/>
            <person name="Cao S."/>
            <person name="Wang X."/>
            <person name="Huang S."/>
            <person name="Wang Y."/>
            <person name="Liu Z."/>
            <person name="Liu W."/>
            <person name="Leng X."/>
            <person name="Peng Y."/>
            <person name="Wang N."/>
            <person name="Wang Y."/>
            <person name="Ma Z."/>
            <person name="Xu X."/>
            <person name="Zhang F."/>
            <person name="Xue H."/>
            <person name="Zhong H."/>
            <person name="Wang Y."/>
            <person name="Zhang K."/>
            <person name="Velt A."/>
            <person name="Avia K."/>
            <person name="Holtgrawe D."/>
            <person name="Grimplet J."/>
            <person name="Matus J.T."/>
            <person name="Ware D."/>
            <person name="Wu X."/>
            <person name="Wang H."/>
            <person name="Liu C."/>
            <person name="Fang Y."/>
            <person name="Rustenholz C."/>
            <person name="Cheng Z."/>
            <person name="Xiao H."/>
            <person name="Zhou Y."/>
        </authorList>
    </citation>
    <scope>NUCLEOTIDE SEQUENCE [LARGE SCALE GENOMIC DNA]</scope>
    <source>
        <strain evidence="9">cv. Pinot noir / PN40024</strain>
        <tissue evidence="8">Leaf</tissue>
    </source>
</reference>
<dbReference type="Proteomes" id="UP001227230">
    <property type="component" value="Chromosome 1"/>
</dbReference>
<proteinExistence type="predicted"/>
<feature type="compositionally biased region" description="Basic residues" evidence="6">
    <location>
        <begin position="2795"/>
        <end position="2811"/>
    </location>
</feature>
<dbReference type="InterPro" id="IPR027417">
    <property type="entry name" value="P-loop_NTPase"/>
</dbReference>
<evidence type="ECO:0000256" key="5">
    <source>
        <dbReference type="PROSITE-ProRule" id="PRU00560"/>
    </source>
</evidence>
<evidence type="ECO:0000259" key="7">
    <source>
        <dbReference type="PROSITE" id="PS51198"/>
    </source>
</evidence>
<dbReference type="Pfam" id="PF00580">
    <property type="entry name" value="UvrD-helicase"/>
    <property type="match status" value="1"/>
</dbReference>
<organism evidence="8 9">
    <name type="scientific">Vitis vinifera</name>
    <name type="common">Grape</name>
    <dbReference type="NCBI Taxonomy" id="29760"/>
    <lineage>
        <taxon>Eukaryota</taxon>
        <taxon>Viridiplantae</taxon>
        <taxon>Streptophyta</taxon>
        <taxon>Embryophyta</taxon>
        <taxon>Tracheophyta</taxon>
        <taxon>Spermatophyta</taxon>
        <taxon>Magnoliopsida</taxon>
        <taxon>eudicotyledons</taxon>
        <taxon>Gunneridae</taxon>
        <taxon>Pentapetalae</taxon>
        <taxon>rosids</taxon>
        <taxon>Vitales</taxon>
        <taxon>Vitaceae</taxon>
        <taxon>Viteae</taxon>
        <taxon>Vitis</taxon>
    </lineage>
</organism>
<evidence type="ECO:0000256" key="1">
    <source>
        <dbReference type="ARBA" id="ARBA00022741"/>
    </source>
</evidence>
<dbReference type="InterPro" id="IPR047187">
    <property type="entry name" value="SF1_C_Upf1"/>
</dbReference>
<dbReference type="InterPro" id="IPR014016">
    <property type="entry name" value="UvrD-like_ATP-bd"/>
</dbReference>
<keyword evidence="1 5" id="KW-0547">Nucleotide-binding</keyword>
<keyword evidence="9" id="KW-1185">Reference proteome</keyword>
<feature type="binding site" evidence="5">
    <location>
        <begin position="1113"/>
        <end position="1120"/>
    </location>
    <ligand>
        <name>ATP</name>
        <dbReference type="ChEBI" id="CHEBI:30616"/>
    </ligand>
</feature>
<keyword evidence="4 5" id="KW-0067">ATP-binding</keyword>
<feature type="region of interest" description="Disordered" evidence="6">
    <location>
        <begin position="2743"/>
        <end position="2811"/>
    </location>
</feature>
<feature type="compositionally biased region" description="Polar residues" evidence="6">
    <location>
        <begin position="2777"/>
        <end position="2788"/>
    </location>
</feature>
<evidence type="ECO:0000313" key="9">
    <source>
        <dbReference type="Proteomes" id="UP001227230"/>
    </source>
</evidence>
<dbReference type="EMBL" id="CP126648">
    <property type="protein sequence ID" value="WJZ81472.1"/>
    <property type="molecule type" value="Genomic_DNA"/>
</dbReference>
<dbReference type="PANTHER" id="PTHR21529">
    <property type="entry name" value="MAMMARY TURMOR VIRUS RECEPTOR HOMOLOG 1, 2 MTVR1, 2"/>
    <property type="match status" value="1"/>
</dbReference>
<evidence type="ECO:0000256" key="3">
    <source>
        <dbReference type="ARBA" id="ARBA00022806"/>
    </source>
</evidence>
<dbReference type="Gene3D" id="3.40.50.300">
    <property type="entry name" value="P-loop containing nucleotide triphosphate hydrolases"/>
    <property type="match status" value="4"/>
</dbReference>
<sequence length="2811" mass="322516">MERKNRAIPKDSGLTQRLFSWSLEDIYNEDLYKTQVEEIPESFGTVDHYFGSYIYPLLEDIRAEMCSSMEDIHRAPFAEVISFVESKSDRPLFYDVMVDRWRNRFSDRDKEPYKTMPGDILILAEAKPETVSDLQRVGRTWTFALVTKIPEEEDEDEDEDEDDSTSTYFEVKISKNHEVDDAKQSSMFVVFLINTIANRRIWNALHLFGNMCIISRVLSSDSLVKENYYQCPVWIDGGYAKKFALSLSSNLNESQNQAVLACLRKIQYNHKPSVELIWGPPGTGKTKTVGVLLYTLLRMNIRTLACAPTNIAITEVVSRVLKLREEPFENDLGANSMFCSLGDILLFGNKSRLKAHSDIVEVYLDYRVDRLFECLGPVTGWRHRFNSMIDFLEDCVSHYRIFLENESRKEKSCSNKGGSTKEEVFMKNELSSNECESTKKVDISFIEFARDRFRATAGPLRRCVRIFCTHLPKSFILKQNFQNMVYLIQLLDSFESLLSKDDVVPEELERLFSHQEAVRDSYSDSSDLLYVHRGECLSVLKTLRSSLNELNLPSAMNKGLIKQFCFKMASLIFCTASSSYQLYRVNMKPLDLLVIDEAAQLKECESVIPLQLPDIRHAILIGDECQLPAMVSSKVSKEAGFGRSLFERLSSLGHFKHLLNVQYRMHPSISFFPNSKFYFNQILDAPNVKSKSYTKHYLSGPMFGSYSFINVRGKEEHDDVGKSRKNMIEVAIVIKIVGNLYKEWSGSNQKLSIGVISPYAAQVVAVQDNLGEKYENLDNFAVKVKTVDGFQAGEEDIIIMSTVRANSHGSIGFLSNPQRTNVALTRARHCLWILGNERTLAKSESVWEDLVCDAKRRKRFFNADEDKDMAKAILEIKTEFDQLDRLLDGSSILFKNARWKVLFSNNFRKSFVKLRSDRTKKSVMKLLLNLSSGWRPKRLNIDRVCGSSSQILKQFKVEGFYIVCSIDIVKNTQVLRVWDILPLEDILKLVKHLDNIFQRYTDDFINRCKEKCLDRNLEVPRTWATSSDIVQFKNFCKEESQGNESADAFDGRSYVENSKVSESLLLMKFYSLSTGMVRHLLSDHDGRELDLPFEVTDQEQDIILYYRSTFILGRSGTGKTTVLTMKLFQKEQQHHMAMEGFQEDKGNASTNATYRNEVGTSVGKIQVAVLRQLFVTVSPKLCHAVKQHVSHLKSFAHGKKFSAESNSNNIDYVDDAELFNDIQDSLVDIPPKSYPLVVTFHKFLMMLDGTLGNSYFERFRDVWEFYRGKRSLSSIGMQTFIRTKEVTYDRFSSSYWPHFNSLLTKKLDSSRVFTEIISHIKGGLKGGRVSDSMLSREDYVLLSEARVSTLSGQKREIIYDIFQDYEQMKMEKGEFDLADLVIDLHRRLRHERYMGDVMDFVYIDEVQDLTMRQIALFKYICRNVNEGFVFSGDTAQTIARGIDFRFQDIRSLFHNEFVMESSDGRKEKGQVSEIFHLSQNFRTHAGVLKLSQSVIELLYRFFPQSVDILSPETSLIYGEAPVLLKPGKDENAIITMFGNSQNVGGNRFGFGAEQVILVRDDCARKEISGYIGKQALVLTILECKGLEFQDVLLYNFFGSSPLKNHWRVIYEYMKEQDLLDSTAPSPSFSQAKHNLLCSELKQLYVAITRTRQRLWICENTDELSKPMFDYWKKLCCVQVTQLDESLANAMLVASTPDEWKAMGMKLLREHHYEMATRCFERAEDTYWARLAKAHGLKAAAEQKRDLNPDAAHVDLRKAAEIFEEIGQAHPAAKCYFELNEYERAGRIYLEKCGESDLEKAGECFSLAGLHERAAEVYARGHFVSECLSACTKGKFFDLGLRYIQYWKQHATTSNVMTKRSKETEKIEQKFLESCAHHYHALKDNRTMMEFVKAFHSMESKCKFLTTLDCLDELLRLEEELGNFLEAANIAKLSGEILLEAEMLGKAGNYRDASILFLCYVLSNSLWASGSRGWPLKQFVKKEELLTKARLFAERESKYFYDFVCMEASILSDEQTSLFEMNQCLSTSLRHKSVRGEILSARKIIDAHLNSNATKFEWTDEWVYDLKQHSEVRLSQNCISVETLLYSWNVWKENIVNVLEFLGLDETQDVKDYASYGEFCLNYLGVRKQSKNLNVIYALLNPDADWVREVDDRFIRRTGRLVYVDGHQFASAAQSYWSSELFSIGTKVLENLKVLYNHSTGKSLSLFCQSKSLIHMFEVAKFLLKLKFLDRRCHAARTLQKFLNILTEQFCSKVFPLDWKKSSTENMVSLRETELSRILFKKAISTSISMKNELTHGQIGRVASWILGTGKQTTELYEKIAERFAVNPPWKAFINNLSGNKGSGFPQGSVPIHESQKHVSLVSRLDEALRDTYNANWRQSDYISPGYFLYLVDRLLILVTSSQEYCFTTKSSYIEWLIFQEWNSSPNPGFVANQPFPFGETLDYVARITQELLYNKHDTVEWIRKSNINLEEYYPLLLLRLVIIICLLCVNVSVDDGKYVGILFHLLEMSDITSQLPQDFCDVLRRRRKRNQFSIDISVFAKAFRKVDDPLVIVKLQRDSSEVSCPDAIFIDMTVNQSRQDLLHVLFQRSINSSSTKLPSNSSAASNLSSGVGWALKSQNDEVIGGNPENNYEHFWDFLDALDRSPMKNFLPNVPRVKLEVENNIRLITSVLAAFHKNPAEGEDVNLCWELNFMIDELMQLSSTLNVRNNSSRIRELVLRLKSRKPRVEPLLNRLFLQKDSTAVSEASSATTIPSGMQNQVDKGKGEAEESEEDDGVNTKTPSNSNNGETESKEGKGKRKAKKGRKGKGGRK</sequence>
<dbReference type="SUPFAM" id="SSF48452">
    <property type="entry name" value="TPR-like"/>
    <property type="match status" value="1"/>
</dbReference>
<dbReference type="InterPro" id="IPR011990">
    <property type="entry name" value="TPR-like_helical_dom_sf"/>
</dbReference>
<dbReference type="InterPro" id="IPR045529">
    <property type="entry name" value="DUF6469"/>
</dbReference>
<gene>
    <name evidence="8" type="ORF">VitviT2T_001313</name>
</gene>
<keyword evidence="2 5" id="KW-0378">Hydrolase</keyword>
<accession>A0ABY9BFR6</accession>